<organism evidence="1 2">
    <name type="scientific">Paenibacillus bovis</name>
    <dbReference type="NCBI Taxonomy" id="1616788"/>
    <lineage>
        <taxon>Bacteria</taxon>
        <taxon>Bacillati</taxon>
        <taxon>Bacillota</taxon>
        <taxon>Bacilli</taxon>
        <taxon>Bacillales</taxon>
        <taxon>Paenibacillaceae</taxon>
        <taxon>Paenibacillus</taxon>
    </lineage>
</organism>
<dbReference type="EMBL" id="CP021170">
    <property type="protein sequence ID" value="ARR10636.1"/>
    <property type="molecule type" value="Genomic_DNA"/>
</dbReference>
<dbReference type="RefSeq" id="WP_087071350.1">
    <property type="nucleotide sequence ID" value="NZ_CP021170.1"/>
</dbReference>
<dbReference type="Proteomes" id="UP000078148">
    <property type="component" value="Plasmid unnamed1"/>
</dbReference>
<evidence type="ECO:0000313" key="2">
    <source>
        <dbReference type="Proteomes" id="UP000078148"/>
    </source>
</evidence>
<gene>
    <name evidence="1" type="ORF">AR543_p0028</name>
</gene>
<accession>A0A1X9T440</accession>
<reference evidence="1 2" key="1">
    <citation type="journal article" date="2016" name="Int. J. Syst. Evol. Microbiol.">
        <title>Paenibacillus damxungensis sp. nov., isolated from raw yak (Bos grunniens) milk.</title>
        <authorList>
            <person name="Wu Z."/>
            <person name="Gao C."/>
            <person name="Han J."/>
            <person name="Liu Z."/>
        </authorList>
    </citation>
    <scope>NUCLEOTIDE SEQUENCE [LARGE SCALE GENOMIC DNA]</scope>
    <source>
        <strain evidence="1 2">BD3526</strain>
        <plasmid evidence="1 2">unnamed1</plasmid>
    </source>
</reference>
<evidence type="ECO:0000313" key="1">
    <source>
        <dbReference type="EMBL" id="ARR10636.1"/>
    </source>
</evidence>
<geneLocation type="plasmid" evidence="1 2">
    <name>unnamed1</name>
</geneLocation>
<proteinExistence type="predicted"/>
<dbReference type="OrthoDB" id="5522207at2"/>
<protein>
    <recommendedName>
        <fullName evidence="3">Type I restriction endonuclease subunit M</fullName>
    </recommendedName>
</protein>
<dbReference type="KEGG" id="pbv:AR543_p0028"/>
<keyword evidence="1" id="KW-0614">Plasmid</keyword>
<dbReference type="AlphaFoldDB" id="A0A1X9T440"/>
<evidence type="ECO:0008006" key="3">
    <source>
        <dbReference type="Google" id="ProtNLM"/>
    </source>
</evidence>
<keyword evidence="2" id="KW-1185">Reference proteome</keyword>
<sequence length="102" mass="11573">MLNRLKVIGLTKPPKFALGQTVITVNARHELTDFDITYAMNRFIDGDWGLCCEEDKQANDEGLSKVNPDRLLAVYETANGTPFWIITEYDRSVTTVLMPSDY</sequence>
<name>A0A1X9T440_9BACL</name>